<accession>A0A3B0W9K9</accession>
<name>A0A3B0W9K9_9ZZZZ</name>
<organism evidence="1">
    <name type="scientific">hydrothermal vent metagenome</name>
    <dbReference type="NCBI Taxonomy" id="652676"/>
    <lineage>
        <taxon>unclassified sequences</taxon>
        <taxon>metagenomes</taxon>
        <taxon>ecological metagenomes</taxon>
    </lineage>
</organism>
<sequence>MLKIQPNGVTLVNLANYQLIFDNVKTPNHHNTIHLAKLTDMLNIPEQKKYTWFKLKNLDL</sequence>
<dbReference type="AlphaFoldDB" id="A0A3B0W9K9"/>
<evidence type="ECO:0000313" key="1">
    <source>
        <dbReference type="EMBL" id="VAW47367.1"/>
    </source>
</evidence>
<proteinExistence type="predicted"/>
<gene>
    <name evidence="1" type="ORF">MNBD_GAMMA03-42</name>
</gene>
<dbReference type="EMBL" id="UOFC01000138">
    <property type="protein sequence ID" value="VAW47367.1"/>
    <property type="molecule type" value="Genomic_DNA"/>
</dbReference>
<protein>
    <submittedName>
        <fullName evidence="1">Uncharacterized protein</fullName>
    </submittedName>
</protein>
<reference evidence="1" key="1">
    <citation type="submission" date="2018-06" db="EMBL/GenBank/DDBJ databases">
        <authorList>
            <person name="Zhirakovskaya E."/>
        </authorList>
    </citation>
    <scope>NUCLEOTIDE SEQUENCE</scope>
</reference>